<protein>
    <submittedName>
        <fullName evidence="1">Uncharacterized protein</fullName>
    </submittedName>
</protein>
<feature type="non-terminal residue" evidence="1">
    <location>
        <position position="68"/>
    </location>
</feature>
<organism evidence="1 2">
    <name type="scientific">Flavobacterium araucananum</name>
    <dbReference type="NCBI Taxonomy" id="946678"/>
    <lineage>
        <taxon>Bacteria</taxon>
        <taxon>Pseudomonadati</taxon>
        <taxon>Bacteroidota</taxon>
        <taxon>Flavobacteriia</taxon>
        <taxon>Flavobacteriales</taxon>
        <taxon>Flavobacteriaceae</taxon>
        <taxon>Flavobacterium</taxon>
    </lineage>
</organism>
<dbReference type="RefSeq" id="WP_133083315.1">
    <property type="nucleotide sequence ID" value="NZ_MUGS01000002.1"/>
</dbReference>
<keyword evidence="2" id="KW-1185">Reference proteome</keyword>
<gene>
    <name evidence="1" type="ORF">B0A64_00345</name>
</gene>
<comment type="caution">
    <text evidence="1">The sequence shown here is derived from an EMBL/GenBank/DDBJ whole genome shotgun (WGS) entry which is preliminary data.</text>
</comment>
<dbReference type="OrthoDB" id="790322at2"/>
<reference evidence="1 2" key="1">
    <citation type="submission" date="2016-11" db="EMBL/GenBank/DDBJ databases">
        <title>Whole genomes of Flavobacteriaceae.</title>
        <authorList>
            <person name="Stine C."/>
            <person name="Li C."/>
            <person name="Tadesse D."/>
        </authorList>
    </citation>
    <scope>NUCLEOTIDE SEQUENCE [LARGE SCALE GENOMIC DNA]</scope>
    <source>
        <strain evidence="1 2">DSM 24704</strain>
    </source>
</reference>
<evidence type="ECO:0000313" key="1">
    <source>
        <dbReference type="EMBL" id="OXG09249.1"/>
    </source>
</evidence>
<dbReference type="Proteomes" id="UP000214684">
    <property type="component" value="Unassembled WGS sequence"/>
</dbReference>
<proteinExistence type="predicted"/>
<name>A0A227PH95_9FLAO</name>
<dbReference type="EMBL" id="MUGS01000002">
    <property type="protein sequence ID" value="OXG09249.1"/>
    <property type="molecule type" value="Genomic_DNA"/>
</dbReference>
<evidence type="ECO:0000313" key="2">
    <source>
        <dbReference type="Proteomes" id="UP000214684"/>
    </source>
</evidence>
<accession>A0A227PH95</accession>
<dbReference type="AlphaFoldDB" id="A0A227PH95"/>
<sequence length="68" mass="8271">MTSRKITFHVLKFYKNNTADLLYNDFDFDAFTNWFTQLQDEEKIFNISQNKFTSLDKIEKVNLRQIEN</sequence>